<proteinExistence type="predicted"/>
<dbReference type="InterPro" id="IPR028157">
    <property type="entry name" value="PELOTA_dom"/>
</dbReference>
<gene>
    <name evidence="3" type="ORF">B5F17_11210</name>
</gene>
<evidence type="ECO:0000259" key="1">
    <source>
        <dbReference type="Pfam" id="PF11202"/>
    </source>
</evidence>
<dbReference type="AlphaFoldDB" id="A0A1Y4L585"/>
<dbReference type="EMBL" id="NFKK01000015">
    <property type="protein sequence ID" value="OUP51927.1"/>
    <property type="molecule type" value="Genomic_DNA"/>
</dbReference>
<sequence length="349" mass="38787">MRTSYRPEDVTLLLKDITGKLEPLDTRAREAKIQSGVHYSEMLPAEYVPTAKYIEAYDRALACEADHTAAAVRTCARKIYEQKGKDVVLVSLARAGVPIGILLRWYLKQHYGIDAPHYAISIIRGRGIDHNAMRYLLERYPAQNLQFVDGWIGKGAILTELRKVLADYPGVSAELAVLSDPAGLTTLCGTHEDFLIPSSCLNSTVSGLISRTVLRDDLIGKNDFHGAAYYGELSADDCSYEFLNAVAERFDTAPDFPEITLTHSGYDEARTVAEHFGVSDINFVKPGIGEATRVLLRRLPWKLLVREDQTDAPELAHLYQLAKEKGVTVEPYPLKNYKACGIIKKLADT</sequence>
<dbReference type="InterPro" id="IPR029057">
    <property type="entry name" value="PRTase-like"/>
</dbReference>
<evidence type="ECO:0000313" key="4">
    <source>
        <dbReference type="Proteomes" id="UP000195897"/>
    </source>
</evidence>
<feature type="domain" description="PELOTA RNA-binding" evidence="2">
    <location>
        <begin position="265"/>
        <end position="345"/>
    </location>
</feature>
<accession>A0A1Y4L585</accession>
<comment type="caution">
    <text evidence="3">The sequence shown here is derived from an EMBL/GenBank/DDBJ whole genome shotgun (WGS) entry which is preliminary data.</text>
</comment>
<dbReference type="Proteomes" id="UP000195897">
    <property type="component" value="Unassembled WGS sequence"/>
</dbReference>
<dbReference type="InterPro" id="IPR048336">
    <property type="entry name" value="StiP-like"/>
</dbReference>
<dbReference type="PIRSF" id="PIRSF020979">
    <property type="entry name" value="UCP020979"/>
    <property type="match status" value="1"/>
</dbReference>
<name>A0A1Y4L585_9FIRM</name>
<organism evidence="3 4">
    <name type="scientific">Butyricicoccus pullicaecorum</name>
    <dbReference type="NCBI Taxonomy" id="501571"/>
    <lineage>
        <taxon>Bacteria</taxon>
        <taxon>Bacillati</taxon>
        <taxon>Bacillota</taxon>
        <taxon>Clostridia</taxon>
        <taxon>Eubacteriales</taxon>
        <taxon>Butyricicoccaceae</taxon>
        <taxon>Butyricicoccus</taxon>
    </lineage>
</organism>
<dbReference type="SUPFAM" id="SSF53271">
    <property type="entry name" value="PRTase-like"/>
    <property type="match status" value="1"/>
</dbReference>
<dbReference type="InterPro" id="IPR011215">
    <property type="entry name" value="StiP_N"/>
</dbReference>
<dbReference type="Pfam" id="PF15608">
    <property type="entry name" value="PELOTA_1"/>
    <property type="match status" value="1"/>
</dbReference>
<evidence type="ECO:0000313" key="3">
    <source>
        <dbReference type="EMBL" id="OUP51927.1"/>
    </source>
</evidence>
<reference evidence="4" key="1">
    <citation type="submission" date="2017-04" db="EMBL/GenBank/DDBJ databases">
        <title>Function of individual gut microbiota members based on whole genome sequencing of pure cultures obtained from chicken caecum.</title>
        <authorList>
            <person name="Medvecky M."/>
            <person name="Cejkova D."/>
            <person name="Polansky O."/>
            <person name="Karasova D."/>
            <person name="Kubasova T."/>
            <person name="Cizek A."/>
            <person name="Rychlik I."/>
        </authorList>
    </citation>
    <scope>NUCLEOTIDE SEQUENCE [LARGE SCALE GENOMIC DNA]</scope>
    <source>
        <strain evidence="4">An180</strain>
    </source>
</reference>
<dbReference type="Pfam" id="PF11202">
    <property type="entry name" value="StiP"/>
    <property type="match status" value="1"/>
</dbReference>
<protein>
    <submittedName>
        <fullName evidence="3">Uncharacterized protein</fullName>
    </submittedName>
</protein>
<evidence type="ECO:0000259" key="2">
    <source>
        <dbReference type="Pfam" id="PF15608"/>
    </source>
</evidence>
<feature type="domain" description="Cysteine protease StiP N-terminal" evidence="1">
    <location>
        <begin position="4"/>
        <end position="246"/>
    </location>
</feature>